<gene>
    <name evidence="1" type="ORF">SAMN05443550_101284</name>
</gene>
<reference evidence="1 2" key="1">
    <citation type="submission" date="2016-10" db="EMBL/GenBank/DDBJ databases">
        <authorList>
            <person name="de Groot N.N."/>
        </authorList>
    </citation>
    <scope>NUCLEOTIDE SEQUENCE [LARGE SCALE GENOMIC DNA]</scope>
    <source>
        <strain evidence="1 2">DSM 19033</strain>
    </source>
</reference>
<evidence type="ECO:0008006" key="3">
    <source>
        <dbReference type="Google" id="ProtNLM"/>
    </source>
</evidence>
<accession>A0A1H3WJR7</accession>
<dbReference type="Proteomes" id="UP000198850">
    <property type="component" value="Unassembled WGS sequence"/>
</dbReference>
<keyword evidence="2" id="KW-1185">Reference proteome</keyword>
<proteinExistence type="predicted"/>
<evidence type="ECO:0000313" key="2">
    <source>
        <dbReference type="Proteomes" id="UP000198850"/>
    </source>
</evidence>
<dbReference type="AlphaFoldDB" id="A0A1H3WJR7"/>
<evidence type="ECO:0000313" key="1">
    <source>
        <dbReference type="EMBL" id="SDZ87373.1"/>
    </source>
</evidence>
<sequence length="241" mass="27653">MIYFWVDITQSILRMRLILLFCLPCFFVPIISFSQINGNYRYSIAARGFAAIRVPKIFNQESERYLNTTLNGGMIKFNDNEFSYRISGNFIDKALSFDNNCINCDLARGRLKDYAFKVGFEKNFSYSRLQPYFALDMGYRYNRFKGLVNTINNQRSIASVHDLEDTKSGGTAASAIGLKIHPVEYISIFIESGIEFYYAYVRQDVTAQDITASGKQIKFNRGEFLLNPLSIGIQIQLTNKN</sequence>
<name>A0A1H3WJR7_9SPHI</name>
<organism evidence="1 2">
    <name type="scientific">Pedobacter hartonius</name>
    <dbReference type="NCBI Taxonomy" id="425514"/>
    <lineage>
        <taxon>Bacteria</taxon>
        <taxon>Pseudomonadati</taxon>
        <taxon>Bacteroidota</taxon>
        <taxon>Sphingobacteriia</taxon>
        <taxon>Sphingobacteriales</taxon>
        <taxon>Sphingobacteriaceae</taxon>
        <taxon>Pedobacter</taxon>
    </lineage>
</organism>
<dbReference type="EMBL" id="FNRA01000001">
    <property type="protein sequence ID" value="SDZ87373.1"/>
    <property type="molecule type" value="Genomic_DNA"/>
</dbReference>
<protein>
    <recommendedName>
        <fullName evidence="3">Outer membrane protein beta-barrel domain-containing protein</fullName>
    </recommendedName>
</protein>